<dbReference type="PANTHER" id="PTHR31300:SF42">
    <property type="match status" value="1"/>
</dbReference>
<keyword evidence="2" id="KW-1185">Reference proteome</keyword>
<reference evidence="1 2" key="1">
    <citation type="submission" date="2019-05" db="EMBL/GenBank/DDBJ databases">
        <title>Mikania micrantha, genome provides insights into the molecular mechanism of rapid growth.</title>
        <authorList>
            <person name="Liu B."/>
        </authorList>
    </citation>
    <scope>NUCLEOTIDE SEQUENCE [LARGE SCALE GENOMIC DNA]</scope>
    <source>
        <strain evidence="1">NLD-2019</strain>
        <tissue evidence="1">Leaf</tissue>
    </source>
</reference>
<comment type="caution">
    <text evidence="1">The sequence shown here is derived from an EMBL/GenBank/DDBJ whole genome shotgun (WGS) entry which is preliminary data.</text>
</comment>
<gene>
    <name evidence="1" type="ORF">E3N88_07424</name>
</gene>
<organism evidence="1 2">
    <name type="scientific">Mikania micrantha</name>
    <name type="common">bitter vine</name>
    <dbReference type="NCBI Taxonomy" id="192012"/>
    <lineage>
        <taxon>Eukaryota</taxon>
        <taxon>Viridiplantae</taxon>
        <taxon>Streptophyta</taxon>
        <taxon>Embryophyta</taxon>
        <taxon>Tracheophyta</taxon>
        <taxon>Spermatophyta</taxon>
        <taxon>Magnoliopsida</taxon>
        <taxon>eudicotyledons</taxon>
        <taxon>Gunneridae</taxon>
        <taxon>Pentapetalae</taxon>
        <taxon>asterids</taxon>
        <taxon>campanulids</taxon>
        <taxon>Asterales</taxon>
        <taxon>Asteraceae</taxon>
        <taxon>Asteroideae</taxon>
        <taxon>Heliantheae alliance</taxon>
        <taxon>Eupatorieae</taxon>
        <taxon>Mikania</taxon>
    </lineage>
</organism>
<evidence type="ECO:0000313" key="1">
    <source>
        <dbReference type="EMBL" id="KAD6796528.1"/>
    </source>
</evidence>
<dbReference type="Pfam" id="PF04788">
    <property type="entry name" value="DUF620"/>
    <property type="match status" value="1"/>
</dbReference>
<protein>
    <submittedName>
        <fullName evidence="1">Uncharacterized protein</fullName>
    </submittedName>
</protein>
<dbReference type="Proteomes" id="UP000326396">
    <property type="component" value="Linkage Group LG11"/>
</dbReference>
<dbReference type="PANTHER" id="PTHR31300">
    <property type="entry name" value="LIPASE"/>
    <property type="match status" value="1"/>
</dbReference>
<sequence length="422" mass="46112">MRTLCPNLDNLNGLETVLEVPMPEESFTAANGTAPWRTTKSPHSVEYGGRNAEIQLLLGVVGAPLVPLPVSCGHHTTIIPRVNDHIMEASMAKYIVQQYIAATGGENALNSVHSMFAVGKVKMVASEFITGDGISMNCNGLSFGGGVMKIKSVRTGGGEMGGFVLWHKSPDLWSLELVVSGCKISAGSDGKVAWRQTPWHQAHASRGPPRPLRRSLQGLDPKTTANLFSNSICTGEKTINGEDCFVLKLEAEPSSLKQRSNNNVEIIKHTIWGHFSQKTGLLHHLKDSHLTRIKSHGSSNVFWETTIESLIQDYRTIDGINIAHGGVTTVLLFRFGDHENHSRTKMEEVWTIEELDFNIKGLSKDCFLPPSDLIRGPDHETVDVAISDTKSVRLATKSPGTVYPKIGGSKVVDVNPQTFVEY</sequence>
<dbReference type="OrthoDB" id="1065010at2759"/>
<dbReference type="AlphaFoldDB" id="A0A5N6PRJ9"/>
<name>A0A5N6PRJ9_9ASTR</name>
<accession>A0A5N6PRJ9</accession>
<dbReference type="EMBL" id="SZYD01000003">
    <property type="protein sequence ID" value="KAD6796528.1"/>
    <property type="molecule type" value="Genomic_DNA"/>
</dbReference>
<dbReference type="InterPro" id="IPR006873">
    <property type="entry name" value="DUF620"/>
</dbReference>
<evidence type="ECO:0000313" key="2">
    <source>
        <dbReference type="Proteomes" id="UP000326396"/>
    </source>
</evidence>
<proteinExistence type="predicted"/>